<comment type="subcellular location">
    <subcellularLocation>
        <location evidence="1 10">Cell membrane</location>
        <topology evidence="1 10">Multi-pass membrane protein</topology>
    </subcellularLocation>
</comment>
<accession>A0A097IYM0</accession>
<comment type="caution">
    <text evidence="10">Lacks conserved residue(s) required for the propagation of feature annotation.</text>
</comment>
<evidence type="ECO:0000256" key="1">
    <source>
        <dbReference type="ARBA" id="ARBA00004651"/>
    </source>
</evidence>
<evidence type="ECO:0000256" key="10">
    <source>
        <dbReference type="RuleBase" id="RU351113"/>
    </source>
</evidence>
<reference evidence="11" key="1">
    <citation type="journal article" date="2014" name="J. Mol. Evol.">
        <title>Pheromone Receptor Evolution in the Cryptic Leafroller Species, Ctenopseustis obliquana and C. herana.</title>
        <authorList>
            <person name="Steinwender B."/>
            <person name="Thrimawithana A.H."/>
            <person name="Crowhurst R.N."/>
            <person name="Newcomb R.D."/>
        </authorList>
    </citation>
    <scope>NUCLEOTIDE SEQUENCE</scope>
</reference>
<evidence type="ECO:0000256" key="3">
    <source>
        <dbReference type="ARBA" id="ARBA00022606"/>
    </source>
</evidence>
<evidence type="ECO:0000256" key="7">
    <source>
        <dbReference type="ARBA" id="ARBA00023136"/>
    </source>
</evidence>
<keyword evidence="7 10" id="KW-0472">Membrane</keyword>
<protein>
    <recommendedName>
        <fullName evidence="10">Odorant receptor</fullName>
    </recommendedName>
</protein>
<dbReference type="EMBL" id="KM655550">
    <property type="protein sequence ID" value="AIT72000.1"/>
    <property type="molecule type" value="mRNA"/>
</dbReference>
<dbReference type="GO" id="GO:0005549">
    <property type="term" value="F:odorant binding"/>
    <property type="evidence" value="ECO:0007669"/>
    <property type="project" value="InterPro"/>
</dbReference>
<dbReference type="Pfam" id="PF02949">
    <property type="entry name" value="7tm_6"/>
    <property type="match status" value="2"/>
</dbReference>
<dbReference type="PANTHER" id="PTHR21137">
    <property type="entry name" value="ODORANT RECEPTOR"/>
    <property type="match status" value="1"/>
</dbReference>
<dbReference type="AlphaFoldDB" id="A0A097IYM0"/>
<keyword evidence="8 10" id="KW-0675">Receptor</keyword>
<evidence type="ECO:0000256" key="6">
    <source>
        <dbReference type="ARBA" id="ARBA00022989"/>
    </source>
</evidence>
<evidence type="ECO:0000256" key="2">
    <source>
        <dbReference type="ARBA" id="ARBA00022475"/>
    </source>
</evidence>
<feature type="transmembrane region" description="Helical" evidence="10">
    <location>
        <begin position="74"/>
        <end position="97"/>
    </location>
</feature>
<feature type="transmembrane region" description="Helical" evidence="10">
    <location>
        <begin position="14"/>
        <end position="32"/>
    </location>
</feature>
<evidence type="ECO:0000256" key="9">
    <source>
        <dbReference type="ARBA" id="ARBA00023224"/>
    </source>
</evidence>
<feature type="transmembrane region" description="Helical" evidence="10">
    <location>
        <begin position="44"/>
        <end position="68"/>
    </location>
</feature>
<evidence type="ECO:0000256" key="8">
    <source>
        <dbReference type="ARBA" id="ARBA00023170"/>
    </source>
</evidence>
<keyword evidence="4 10" id="KW-0812">Transmembrane</keyword>
<feature type="transmembrane region" description="Helical" evidence="10">
    <location>
        <begin position="190"/>
        <end position="216"/>
    </location>
</feature>
<evidence type="ECO:0000256" key="5">
    <source>
        <dbReference type="ARBA" id="ARBA00022725"/>
    </source>
</evidence>
<keyword evidence="9 10" id="KW-0807">Transducer</keyword>
<name>A0A097IYM0_9NEOP</name>
<dbReference type="PANTHER" id="PTHR21137:SF35">
    <property type="entry name" value="ODORANT RECEPTOR 19A-RELATED"/>
    <property type="match status" value="1"/>
</dbReference>
<keyword evidence="3 10" id="KW-0716">Sensory transduction</keyword>
<keyword evidence="6 10" id="KW-1133">Transmembrane helix</keyword>
<evidence type="ECO:0000256" key="4">
    <source>
        <dbReference type="ARBA" id="ARBA00022692"/>
    </source>
</evidence>
<sequence>MEALRKFGLEHHDLPTMVWNVAVLLRVLALHVDGRNTSSISPLTYLFTLVTFGFYFYAYNLSTIWFIYFHAESDLLFCILILSLSISSHIGVIKMLYMYVNSQKLRGIVADYLICDAAILPGSRLDNNIKVTLRKVKKRAAIYWLIIIGNGIVYMVVPLLTPGRHITEDEQILWGLDPTLESPNYEITTIILWFAVGLTVYAPANITGFLIIIVGYTEAQMLALSEELLHLWDDAQNHCQKIIAEEGNILMEASSSRTNFFTRRSKDSGIFGGPAFKDNATPAPFAASVQEKIINDFIKQRLVRIAKMHAVNINLIIRIENIFEYAMAFEFTLLSAGLIAELLGGLENTYDEVPFALAQVTMDCITGQKLIDANAVFADAIYGCKWENFDVSNMKLALVMLQNAQKTMKLSALGIKYLDYSTLMSVIKSIYSAYTTLRSTMNI</sequence>
<dbReference type="GO" id="GO:0004984">
    <property type="term" value="F:olfactory receptor activity"/>
    <property type="evidence" value="ECO:0007669"/>
    <property type="project" value="InterPro"/>
</dbReference>
<dbReference type="GO" id="GO:0007165">
    <property type="term" value="P:signal transduction"/>
    <property type="evidence" value="ECO:0007669"/>
    <property type="project" value="UniProtKB-KW"/>
</dbReference>
<evidence type="ECO:0000313" key="11">
    <source>
        <dbReference type="EMBL" id="AIT72000.1"/>
    </source>
</evidence>
<comment type="similarity">
    <text evidence="10">Belongs to the insect chemoreceptor superfamily. Heteromeric odorant receptor channel (TC 1.A.69) family.</text>
</comment>
<organism evidence="11">
    <name type="scientific">Ctenopseustis obliquana</name>
    <name type="common">brownheaded leafroller</name>
    <dbReference type="NCBI Taxonomy" id="65030"/>
    <lineage>
        <taxon>Eukaryota</taxon>
        <taxon>Metazoa</taxon>
        <taxon>Ecdysozoa</taxon>
        <taxon>Arthropoda</taxon>
        <taxon>Hexapoda</taxon>
        <taxon>Insecta</taxon>
        <taxon>Pterygota</taxon>
        <taxon>Neoptera</taxon>
        <taxon>Endopterygota</taxon>
        <taxon>Lepidoptera</taxon>
        <taxon>Glossata</taxon>
        <taxon>Ditrysia</taxon>
        <taxon>Tortricoidea</taxon>
        <taxon>Tortricidae</taxon>
        <taxon>Tortricinae</taxon>
        <taxon>Ctenopseustis</taxon>
    </lineage>
</organism>
<keyword evidence="2" id="KW-1003">Cell membrane</keyword>
<feature type="transmembrane region" description="Helical" evidence="10">
    <location>
        <begin position="140"/>
        <end position="160"/>
    </location>
</feature>
<dbReference type="InterPro" id="IPR004117">
    <property type="entry name" value="7tm6_olfct_rcpt"/>
</dbReference>
<keyword evidence="5 10" id="KW-0552">Olfaction</keyword>
<proteinExistence type="evidence at transcript level"/>
<dbReference type="GO" id="GO:0005886">
    <property type="term" value="C:plasma membrane"/>
    <property type="evidence" value="ECO:0007669"/>
    <property type="project" value="UniProtKB-SubCell"/>
</dbReference>